<accession>A0A7X9U4R5</accession>
<name>A0A7X9U4R5_9GAMM</name>
<dbReference type="PANTHER" id="PTHR24256">
    <property type="entry name" value="TRYPTASE-RELATED"/>
    <property type="match status" value="1"/>
</dbReference>
<proteinExistence type="predicted"/>
<dbReference type="InterPro" id="IPR009003">
    <property type="entry name" value="Peptidase_S1_PA"/>
</dbReference>
<dbReference type="RefSeq" id="WP_170071284.1">
    <property type="nucleotide sequence ID" value="NZ_JABBCX010000002.1"/>
</dbReference>
<dbReference type="InterPro" id="IPR001254">
    <property type="entry name" value="Trypsin_dom"/>
</dbReference>
<evidence type="ECO:0000313" key="3">
    <source>
        <dbReference type="EMBL" id="NMF47575.1"/>
    </source>
</evidence>
<keyword evidence="3" id="KW-0645">Protease</keyword>
<dbReference type="GO" id="GO:0006508">
    <property type="term" value="P:proteolysis"/>
    <property type="evidence" value="ECO:0007669"/>
    <property type="project" value="UniProtKB-KW"/>
</dbReference>
<dbReference type="EMBL" id="JABBCX010000002">
    <property type="protein sequence ID" value="NMF47575.1"/>
    <property type="molecule type" value="Genomic_DNA"/>
</dbReference>
<organism evidence="3 4">
    <name type="scientific">Pseudoalteromonas arctica</name>
    <dbReference type="NCBI Taxonomy" id="394751"/>
    <lineage>
        <taxon>Bacteria</taxon>
        <taxon>Pseudomonadati</taxon>
        <taxon>Pseudomonadota</taxon>
        <taxon>Gammaproteobacteria</taxon>
        <taxon>Alteromonadales</taxon>
        <taxon>Pseudoalteromonadaceae</taxon>
        <taxon>Pseudoalteromonas</taxon>
    </lineage>
</organism>
<keyword evidence="3" id="KW-0378">Hydrolase</keyword>
<evidence type="ECO:0000313" key="4">
    <source>
        <dbReference type="Proteomes" id="UP000519126"/>
    </source>
</evidence>
<dbReference type="GO" id="GO:0004252">
    <property type="term" value="F:serine-type endopeptidase activity"/>
    <property type="evidence" value="ECO:0007669"/>
    <property type="project" value="InterPro"/>
</dbReference>
<dbReference type="PROSITE" id="PS50240">
    <property type="entry name" value="TRYPSIN_DOM"/>
    <property type="match status" value="1"/>
</dbReference>
<protein>
    <submittedName>
        <fullName evidence="3">Trypsin-like serine protease</fullName>
    </submittedName>
</protein>
<dbReference type="SUPFAM" id="SSF50494">
    <property type="entry name" value="Trypsin-like serine proteases"/>
    <property type="match status" value="1"/>
</dbReference>
<keyword evidence="1" id="KW-1015">Disulfide bond</keyword>
<dbReference type="InterPro" id="IPR043504">
    <property type="entry name" value="Peptidase_S1_PA_chymotrypsin"/>
</dbReference>
<dbReference type="AlphaFoldDB" id="A0A7X9U4R5"/>
<comment type="caution">
    <text evidence="3">The sequence shown here is derived from an EMBL/GenBank/DDBJ whole genome shotgun (WGS) entry which is preliminary data.</text>
</comment>
<dbReference type="Proteomes" id="UP000519126">
    <property type="component" value="Unassembled WGS sequence"/>
</dbReference>
<feature type="domain" description="Peptidase S1" evidence="2">
    <location>
        <begin position="45"/>
        <end position="286"/>
    </location>
</feature>
<sequence>MKKFIIFVLMIAFNSQAVVKRHDIKPELYELKNAPEYYVDMPFEGTAVLIDKNWLLAPAHVIYTFYYDYLGKPIEVGGIENKIDKIVFHPEYVQDQTDWGDSDPQPLMDFLNSHSDIALIKLTDSVDHINPIRRFSGKTELGLEVTVYGKGAVGNGLTGELRETKNAGFLERVYNWFRQKFTDLAPTQEFRQLNYYNNVITEVDERWIRFEFDADETALPLEGTIGSGDSGGPAVIFTEGKPILVGLASWVEIDSPLNQFIPGKYDSVAVFARVSSFNEWIDKVIMENGR</sequence>
<gene>
    <name evidence="3" type="ORF">HHL01_05205</name>
</gene>
<dbReference type="Pfam" id="PF00089">
    <property type="entry name" value="Trypsin"/>
    <property type="match status" value="1"/>
</dbReference>
<reference evidence="3 4" key="1">
    <citation type="submission" date="2020-04" db="EMBL/GenBank/DDBJ databases">
        <title>Genome Sequencing and Assembley of Pseudoalteromonas artica.</title>
        <authorList>
            <person name="Akerly B."/>
            <person name="Cook G."/>
        </authorList>
    </citation>
    <scope>NUCLEOTIDE SEQUENCE [LARGE SCALE GENOMIC DNA]</scope>
    <source>
        <strain evidence="3 4">NEC-BIFX-0059</strain>
    </source>
</reference>
<dbReference type="SMART" id="SM00020">
    <property type="entry name" value="Tryp_SPc"/>
    <property type="match status" value="1"/>
</dbReference>
<dbReference type="Gene3D" id="2.40.10.10">
    <property type="entry name" value="Trypsin-like serine proteases"/>
    <property type="match status" value="1"/>
</dbReference>
<dbReference type="PRINTS" id="PR00722">
    <property type="entry name" value="CHYMOTRYPSIN"/>
</dbReference>
<dbReference type="InterPro" id="IPR051487">
    <property type="entry name" value="Ser/Thr_Proteases_Immune/Dev"/>
</dbReference>
<evidence type="ECO:0000259" key="2">
    <source>
        <dbReference type="PROSITE" id="PS50240"/>
    </source>
</evidence>
<evidence type="ECO:0000256" key="1">
    <source>
        <dbReference type="ARBA" id="ARBA00023157"/>
    </source>
</evidence>
<dbReference type="InterPro" id="IPR001314">
    <property type="entry name" value="Peptidase_S1A"/>
</dbReference>